<dbReference type="PROSITE" id="PS51294">
    <property type="entry name" value="HTH_MYB"/>
    <property type="match status" value="1"/>
</dbReference>
<sequence length="369" mass="42343">MLFYPTSNSITTILLLGSSYFTYSLFLGFARDSFSWWAKKVAILSSIKLVTFELHFFKDSSIDAIKKKEILDSQVKASVFNAFLNHSSFMSSSNWFMSTEWTKEENKAFESALAMFDQESPDRWVHIAQMIPGKTVWDVMKKYEELIDDVKDIEEGRVPIPVYLASSFTLELVDNRNFDAYRKRSSRAGGADQERKKGVPWTEEEHRRFLMGLLKYGKGDWRNISRNYVISKTPTQVASHAQKYFIRQHSGGKDKRRPSIHDITTVNLTDTTSEDNKPPSYDQSSVFQPQQKPTSTPRMSLDWNQPNDEAVMVFGATHGNHLMSSPYEFGSNDFKVQGHNLYGSAHYGALTKPHNSVFQFQPSRHQIHG</sequence>
<dbReference type="NCBIfam" id="TIGR01557">
    <property type="entry name" value="myb_SHAQKYF"/>
    <property type="match status" value="1"/>
</dbReference>
<dbReference type="OrthoDB" id="118550at2759"/>
<feature type="domain" description="Myb-like" evidence="8">
    <location>
        <begin position="193"/>
        <end position="245"/>
    </location>
</feature>
<feature type="transmembrane region" description="Helical" evidence="7">
    <location>
        <begin position="12"/>
        <end position="30"/>
    </location>
</feature>
<keyword evidence="4" id="KW-0804">Transcription</keyword>
<dbReference type="SMART" id="SM00717">
    <property type="entry name" value="SANT"/>
    <property type="match status" value="2"/>
</dbReference>
<keyword evidence="2" id="KW-0805">Transcription regulation</keyword>
<evidence type="ECO:0000256" key="4">
    <source>
        <dbReference type="ARBA" id="ARBA00023163"/>
    </source>
</evidence>
<protein>
    <submittedName>
        <fullName evidence="11">Uncharacterized protein</fullName>
    </submittedName>
</protein>
<keyword evidence="5" id="KW-0539">Nucleus</keyword>
<feature type="domain" description="HTH myb-type" evidence="10">
    <location>
        <begin position="193"/>
        <end position="249"/>
    </location>
</feature>
<evidence type="ECO:0000259" key="8">
    <source>
        <dbReference type="PROSITE" id="PS50090"/>
    </source>
</evidence>
<dbReference type="GO" id="GO:0005634">
    <property type="term" value="C:nucleus"/>
    <property type="evidence" value="ECO:0007669"/>
    <property type="project" value="UniProtKB-SubCell"/>
</dbReference>
<feature type="compositionally biased region" description="Polar residues" evidence="6">
    <location>
        <begin position="281"/>
        <end position="303"/>
    </location>
</feature>
<dbReference type="InterPro" id="IPR017930">
    <property type="entry name" value="Myb_dom"/>
</dbReference>
<feature type="domain" description="SANT" evidence="9">
    <location>
        <begin position="201"/>
        <end position="249"/>
    </location>
</feature>
<dbReference type="AlphaFoldDB" id="A0A8J4VDG0"/>
<dbReference type="GO" id="GO:0003677">
    <property type="term" value="F:DNA binding"/>
    <property type="evidence" value="ECO:0007669"/>
    <property type="project" value="UniProtKB-KW"/>
</dbReference>
<keyword evidence="7" id="KW-0472">Membrane</keyword>
<dbReference type="InterPro" id="IPR006447">
    <property type="entry name" value="Myb_dom_plants"/>
</dbReference>
<evidence type="ECO:0000256" key="5">
    <source>
        <dbReference type="ARBA" id="ARBA00023242"/>
    </source>
</evidence>
<organism evidence="11 12">
    <name type="scientific">Castanea mollissima</name>
    <name type="common">Chinese chestnut</name>
    <dbReference type="NCBI Taxonomy" id="60419"/>
    <lineage>
        <taxon>Eukaryota</taxon>
        <taxon>Viridiplantae</taxon>
        <taxon>Streptophyta</taxon>
        <taxon>Embryophyta</taxon>
        <taxon>Tracheophyta</taxon>
        <taxon>Spermatophyta</taxon>
        <taxon>Magnoliopsida</taxon>
        <taxon>eudicotyledons</taxon>
        <taxon>Gunneridae</taxon>
        <taxon>Pentapetalae</taxon>
        <taxon>rosids</taxon>
        <taxon>fabids</taxon>
        <taxon>Fagales</taxon>
        <taxon>Fagaceae</taxon>
        <taxon>Castanea</taxon>
    </lineage>
</organism>
<comment type="caution">
    <text evidence="11">The sequence shown here is derived from an EMBL/GenBank/DDBJ whole genome shotgun (WGS) entry which is preliminary data.</text>
</comment>
<gene>
    <name evidence="11" type="ORF">CMV_017702</name>
</gene>
<dbReference type="PROSITE" id="PS51293">
    <property type="entry name" value="SANT"/>
    <property type="match status" value="1"/>
</dbReference>
<dbReference type="CDD" id="cd00167">
    <property type="entry name" value="SANT"/>
    <property type="match status" value="2"/>
</dbReference>
<evidence type="ECO:0000256" key="3">
    <source>
        <dbReference type="ARBA" id="ARBA00023125"/>
    </source>
</evidence>
<feature type="domain" description="Myb-like" evidence="8">
    <location>
        <begin position="101"/>
        <end position="147"/>
    </location>
</feature>
<keyword evidence="7" id="KW-1133">Transmembrane helix</keyword>
<dbReference type="SUPFAM" id="SSF46689">
    <property type="entry name" value="Homeodomain-like"/>
    <property type="match status" value="2"/>
</dbReference>
<evidence type="ECO:0000313" key="12">
    <source>
        <dbReference type="Proteomes" id="UP000737018"/>
    </source>
</evidence>
<keyword evidence="12" id="KW-1185">Reference proteome</keyword>
<dbReference type="Proteomes" id="UP000737018">
    <property type="component" value="Unassembled WGS sequence"/>
</dbReference>
<accession>A0A8J4VDG0</accession>
<evidence type="ECO:0000256" key="7">
    <source>
        <dbReference type="SAM" id="Phobius"/>
    </source>
</evidence>
<evidence type="ECO:0000256" key="1">
    <source>
        <dbReference type="ARBA" id="ARBA00004123"/>
    </source>
</evidence>
<dbReference type="PANTHER" id="PTHR44042">
    <property type="entry name" value="DUPLICATED HOMEODOMAIN-LIKE SUPERFAMILY PROTEIN-RELATED"/>
    <property type="match status" value="1"/>
</dbReference>
<dbReference type="PROSITE" id="PS50090">
    <property type="entry name" value="MYB_LIKE"/>
    <property type="match status" value="2"/>
</dbReference>
<dbReference type="InterPro" id="IPR009057">
    <property type="entry name" value="Homeodomain-like_sf"/>
</dbReference>
<dbReference type="InterPro" id="IPR017884">
    <property type="entry name" value="SANT_dom"/>
</dbReference>
<dbReference type="PANTHER" id="PTHR44042:SF6">
    <property type="entry name" value="DUPLICATED HOMEODOMAIN-LIKE SUPERFAMILY PROTEIN"/>
    <property type="match status" value="1"/>
</dbReference>
<dbReference type="Pfam" id="PF00249">
    <property type="entry name" value="Myb_DNA-binding"/>
    <property type="match status" value="2"/>
</dbReference>
<evidence type="ECO:0000313" key="11">
    <source>
        <dbReference type="EMBL" id="KAF3957268.1"/>
    </source>
</evidence>
<dbReference type="EMBL" id="JRKL02002870">
    <property type="protein sequence ID" value="KAF3957268.1"/>
    <property type="molecule type" value="Genomic_DNA"/>
</dbReference>
<dbReference type="FunFam" id="1.10.10.60:FF:000154">
    <property type="entry name" value="Transcription factor SRM1"/>
    <property type="match status" value="1"/>
</dbReference>
<evidence type="ECO:0000256" key="6">
    <source>
        <dbReference type="SAM" id="MobiDB-lite"/>
    </source>
</evidence>
<dbReference type="InterPro" id="IPR001005">
    <property type="entry name" value="SANT/Myb"/>
</dbReference>
<comment type="subcellular location">
    <subcellularLocation>
        <location evidence="1">Nucleus</location>
    </subcellularLocation>
</comment>
<dbReference type="Gene3D" id="1.10.10.60">
    <property type="entry name" value="Homeodomain-like"/>
    <property type="match status" value="2"/>
</dbReference>
<evidence type="ECO:0000256" key="2">
    <source>
        <dbReference type="ARBA" id="ARBA00023015"/>
    </source>
</evidence>
<proteinExistence type="predicted"/>
<keyword evidence="3" id="KW-0238">DNA-binding</keyword>
<name>A0A8J4VDG0_9ROSI</name>
<dbReference type="FunFam" id="1.10.10.60:FF:000009">
    <property type="entry name" value="transcription factor MYB1R1"/>
    <property type="match status" value="1"/>
</dbReference>
<feature type="region of interest" description="Disordered" evidence="6">
    <location>
        <begin position="267"/>
        <end position="303"/>
    </location>
</feature>
<evidence type="ECO:0000259" key="9">
    <source>
        <dbReference type="PROSITE" id="PS51293"/>
    </source>
</evidence>
<reference evidence="11" key="1">
    <citation type="submission" date="2020-03" db="EMBL/GenBank/DDBJ databases">
        <title>Castanea mollissima Vanexum genome sequencing.</title>
        <authorList>
            <person name="Staton M."/>
        </authorList>
    </citation>
    <scope>NUCLEOTIDE SEQUENCE</scope>
    <source>
        <tissue evidence="11">Leaf</tissue>
    </source>
</reference>
<evidence type="ECO:0000259" key="10">
    <source>
        <dbReference type="PROSITE" id="PS51294"/>
    </source>
</evidence>
<keyword evidence="7" id="KW-0812">Transmembrane</keyword>